<evidence type="ECO:0000256" key="4">
    <source>
        <dbReference type="ARBA" id="ARBA00022840"/>
    </source>
</evidence>
<dbReference type="InterPro" id="IPR050153">
    <property type="entry name" value="Metal_Ion_Import_ABC"/>
</dbReference>
<dbReference type="PANTHER" id="PTHR42734:SF17">
    <property type="entry name" value="METAL TRANSPORT SYSTEM ATP-BINDING PROTEIN TM_0124-RELATED"/>
    <property type="match status" value="1"/>
</dbReference>
<protein>
    <submittedName>
        <fullName evidence="6">ABC transporter related</fullName>
    </submittedName>
</protein>
<dbReference type="EMBL" id="CP000816">
    <property type="protein sequence ID" value="ABU81653.1"/>
    <property type="molecule type" value="Genomic_DNA"/>
</dbReference>
<dbReference type="InterPro" id="IPR017871">
    <property type="entry name" value="ABC_transporter-like_CS"/>
</dbReference>
<dbReference type="AlphaFoldDB" id="A8A9Q1"/>
<evidence type="ECO:0000256" key="1">
    <source>
        <dbReference type="ARBA" id="ARBA00005417"/>
    </source>
</evidence>
<dbReference type="Pfam" id="PF00005">
    <property type="entry name" value="ABC_tran"/>
    <property type="match status" value="1"/>
</dbReference>
<dbReference type="PANTHER" id="PTHR42734">
    <property type="entry name" value="METAL TRANSPORT SYSTEM ATP-BINDING PROTEIN TM_0124-RELATED"/>
    <property type="match status" value="1"/>
</dbReference>
<keyword evidence="2" id="KW-0813">Transport</keyword>
<dbReference type="OrthoDB" id="18368at2157"/>
<evidence type="ECO:0000256" key="3">
    <source>
        <dbReference type="ARBA" id="ARBA00022741"/>
    </source>
</evidence>
<reference evidence="6 7" key="1">
    <citation type="journal article" date="2008" name="Genome Biol.">
        <title>A genomic analysis of the archaeal system Ignicoccus hospitalis-Nanoarchaeum equitans.</title>
        <authorList>
            <person name="Podar M."/>
            <person name="Anderson I."/>
            <person name="Makarova K.S."/>
            <person name="Elkins J.G."/>
            <person name="Ivanova N."/>
            <person name="Wall M.A."/>
            <person name="Lykidis A."/>
            <person name="Mavromatis K."/>
            <person name="Sun H."/>
            <person name="Hudson M.E."/>
            <person name="Chen W."/>
            <person name="Deciu C."/>
            <person name="Hutchison D."/>
            <person name="Eads J.R."/>
            <person name="Anderson A."/>
            <person name="Fernandes F."/>
            <person name="Szeto E."/>
            <person name="Lapidus A."/>
            <person name="Kyrpides N.C."/>
            <person name="Saier M.H.Jr."/>
            <person name="Richardson P.M."/>
            <person name="Rachel R."/>
            <person name="Huber H."/>
            <person name="Eisen J.A."/>
            <person name="Koonin E.V."/>
            <person name="Keller M."/>
            <person name="Stetter K.O."/>
        </authorList>
    </citation>
    <scope>NUCLEOTIDE SEQUENCE [LARGE SCALE GENOMIC DNA]</scope>
    <source>
        <strain evidence="7">KIN4/I / DSM 18386 / JCM 14125</strain>
    </source>
</reference>
<dbReference type="KEGG" id="iho:Igni_0470"/>
<proteinExistence type="inferred from homology"/>
<keyword evidence="4" id="KW-0067">ATP-binding</keyword>
<dbReference type="InterPro" id="IPR027417">
    <property type="entry name" value="P-loop_NTPase"/>
</dbReference>
<evidence type="ECO:0000256" key="2">
    <source>
        <dbReference type="ARBA" id="ARBA00022448"/>
    </source>
</evidence>
<keyword evidence="3" id="KW-0547">Nucleotide-binding</keyword>
<dbReference type="Gene3D" id="3.40.50.300">
    <property type="entry name" value="P-loop containing nucleotide triphosphate hydrolases"/>
    <property type="match status" value="1"/>
</dbReference>
<name>A8A9Q1_IGNH4</name>
<dbReference type="SMART" id="SM00382">
    <property type="entry name" value="AAA"/>
    <property type="match status" value="1"/>
</dbReference>
<evidence type="ECO:0000313" key="6">
    <source>
        <dbReference type="EMBL" id="ABU81653.1"/>
    </source>
</evidence>
<dbReference type="PhylomeDB" id="A8A9Q1"/>
<dbReference type="RefSeq" id="WP_011998505.1">
    <property type="nucleotide sequence ID" value="NC_009776.1"/>
</dbReference>
<dbReference type="HOGENOM" id="CLU_000604_1_22_2"/>
<accession>A8A9Q1</accession>
<dbReference type="InterPro" id="IPR003593">
    <property type="entry name" value="AAA+_ATPase"/>
</dbReference>
<keyword evidence="7" id="KW-1185">Reference proteome</keyword>
<organism evidence="6 7">
    <name type="scientific">Ignicoccus hospitalis (strain KIN4/I / DSM 18386 / JCM 14125)</name>
    <dbReference type="NCBI Taxonomy" id="453591"/>
    <lineage>
        <taxon>Archaea</taxon>
        <taxon>Thermoproteota</taxon>
        <taxon>Thermoprotei</taxon>
        <taxon>Desulfurococcales</taxon>
        <taxon>Desulfurococcaceae</taxon>
        <taxon>Ignicoccus</taxon>
    </lineage>
</organism>
<evidence type="ECO:0000259" key="5">
    <source>
        <dbReference type="PROSITE" id="PS50893"/>
    </source>
</evidence>
<dbReference type="SUPFAM" id="SSF52540">
    <property type="entry name" value="P-loop containing nucleoside triphosphate hydrolases"/>
    <property type="match status" value="1"/>
</dbReference>
<sequence>MSVIAEGVTVAYGNKVVLKDVNLVLGPGKYWLSGPNASGKTTLLKTLSFLIKPVKGRVVAFGKEDARGEVVYVPPSPVLLKGTVLRNLEFGVRIRGSGDPLWAAKKLGIEDLLHEDVSSLSSGQAALVTLGRALAVRPRALMVDEILSYLDEENKEVALKALDEAEVVVIASHEPLNLPRIRVKGGRAFLERAV</sequence>
<dbReference type="GO" id="GO:0016887">
    <property type="term" value="F:ATP hydrolysis activity"/>
    <property type="evidence" value="ECO:0007669"/>
    <property type="project" value="InterPro"/>
</dbReference>
<gene>
    <name evidence="6" type="ordered locus">Igni_0470</name>
</gene>
<feature type="domain" description="ABC transporter" evidence="5">
    <location>
        <begin position="3"/>
        <end position="194"/>
    </location>
</feature>
<comment type="similarity">
    <text evidence="1">Belongs to the ABC transporter superfamily.</text>
</comment>
<dbReference type="GO" id="GO:0005524">
    <property type="term" value="F:ATP binding"/>
    <property type="evidence" value="ECO:0007669"/>
    <property type="project" value="UniProtKB-KW"/>
</dbReference>
<evidence type="ECO:0000313" key="7">
    <source>
        <dbReference type="Proteomes" id="UP000000262"/>
    </source>
</evidence>
<dbReference type="STRING" id="453591.Igni_0470"/>
<dbReference type="PROSITE" id="PS00211">
    <property type="entry name" value="ABC_TRANSPORTER_1"/>
    <property type="match status" value="1"/>
</dbReference>
<dbReference type="GeneID" id="5562078"/>
<dbReference type="eggNOG" id="arCOG00175">
    <property type="taxonomic scope" value="Archaea"/>
</dbReference>
<dbReference type="InterPro" id="IPR003439">
    <property type="entry name" value="ABC_transporter-like_ATP-bd"/>
</dbReference>
<dbReference type="Proteomes" id="UP000000262">
    <property type="component" value="Chromosome"/>
</dbReference>
<dbReference type="PROSITE" id="PS50893">
    <property type="entry name" value="ABC_TRANSPORTER_2"/>
    <property type="match status" value="1"/>
</dbReference>